<proteinExistence type="inferred from homology"/>
<sequence precursor="true">MMSFNPLRALALASAFLCVQAPAVAADGVALLKQFVARTHAAKGSFVQSIYRANGGRGEQSSGDFVFERPNRFRWHYREPYPQVLVGDGEKLWSYDPELAQVTVKRMGDALGSTPAAILAGNTDLDATFTLDDGGEANGLTWAVATPKATDSSFARMKLGFDGSRLVGMEIRDNFGQITILKFTAFETNPTIDPAVFTFTPPAGVDVVGDS</sequence>
<keyword evidence="7 10" id="KW-0574">Periplasm</keyword>
<evidence type="ECO:0000256" key="7">
    <source>
        <dbReference type="ARBA" id="ARBA00022764"/>
    </source>
</evidence>
<dbReference type="GO" id="GO:0042597">
    <property type="term" value="C:periplasmic space"/>
    <property type="evidence" value="ECO:0007669"/>
    <property type="project" value="UniProtKB-SubCell"/>
</dbReference>
<evidence type="ECO:0000256" key="8">
    <source>
        <dbReference type="ARBA" id="ARBA00022927"/>
    </source>
</evidence>
<evidence type="ECO:0000256" key="3">
    <source>
        <dbReference type="ARBA" id="ARBA00011245"/>
    </source>
</evidence>
<protein>
    <recommendedName>
        <fullName evidence="4 10">Outer-membrane lipoprotein carrier protein</fullName>
    </recommendedName>
</protein>
<dbReference type="NCBIfam" id="TIGR00547">
    <property type="entry name" value="lolA"/>
    <property type="match status" value="1"/>
</dbReference>
<dbReference type="EMBL" id="CP048836">
    <property type="protein sequence ID" value="QID17229.1"/>
    <property type="molecule type" value="Genomic_DNA"/>
</dbReference>
<gene>
    <name evidence="10 11" type="primary">lolA</name>
    <name evidence="11" type="ORF">G3580_05965</name>
</gene>
<name>A0A6C1B2L8_9RHOO</name>
<dbReference type="GO" id="GO:0044874">
    <property type="term" value="P:lipoprotein localization to outer membrane"/>
    <property type="evidence" value="ECO:0007669"/>
    <property type="project" value="UniProtKB-UniRule"/>
</dbReference>
<comment type="subcellular location">
    <subcellularLocation>
        <location evidence="1 10">Periplasm</location>
    </subcellularLocation>
</comment>
<evidence type="ECO:0000313" key="12">
    <source>
        <dbReference type="Proteomes" id="UP000501991"/>
    </source>
</evidence>
<evidence type="ECO:0000256" key="2">
    <source>
        <dbReference type="ARBA" id="ARBA00007615"/>
    </source>
</evidence>
<dbReference type="HAMAP" id="MF_00240">
    <property type="entry name" value="LolA"/>
    <property type="match status" value="1"/>
</dbReference>
<dbReference type="InterPro" id="IPR004564">
    <property type="entry name" value="OM_lipoprot_carrier_LolA-like"/>
</dbReference>
<evidence type="ECO:0000256" key="5">
    <source>
        <dbReference type="ARBA" id="ARBA00022448"/>
    </source>
</evidence>
<dbReference type="SUPFAM" id="SSF89392">
    <property type="entry name" value="Prokaryotic lipoproteins and lipoprotein localization factors"/>
    <property type="match status" value="1"/>
</dbReference>
<comment type="subunit">
    <text evidence="3 10">Monomer.</text>
</comment>
<accession>A0A6C1B2L8</accession>
<dbReference type="Proteomes" id="UP000501991">
    <property type="component" value="Chromosome"/>
</dbReference>
<keyword evidence="6 10" id="KW-0732">Signal</keyword>
<evidence type="ECO:0000313" key="11">
    <source>
        <dbReference type="EMBL" id="QID17229.1"/>
    </source>
</evidence>
<evidence type="ECO:0000256" key="9">
    <source>
        <dbReference type="ARBA" id="ARBA00023186"/>
    </source>
</evidence>
<dbReference type="KEGG" id="azq:G3580_05965"/>
<organism evidence="11 12">
    <name type="scientific">Nitrogeniibacter mangrovi</name>
    <dbReference type="NCBI Taxonomy" id="2016596"/>
    <lineage>
        <taxon>Bacteria</taxon>
        <taxon>Pseudomonadati</taxon>
        <taxon>Pseudomonadota</taxon>
        <taxon>Betaproteobacteria</taxon>
        <taxon>Rhodocyclales</taxon>
        <taxon>Zoogloeaceae</taxon>
        <taxon>Nitrogeniibacter</taxon>
    </lineage>
</organism>
<comment type="function">
    <text evidence="10">Participates in the translocation of lipoproteins from the inner membrane to the outer membrane. Only forms a complex with a lipoprotein if the residue after the N-terminal Cys is not an aspartate (The Asp acts as a targeting signal to indicate that the lipoprotein should stay in the inner membrane).</text>
</comment>
<dbReference type="Gene3D" id="2.50.20.10">
    <property type="entry name" value="Lipoprotein localisation LolA/LolB/LppX"/>
    <property type="match status" value="1"/>
</dbReference>
<feature type="chain" id="PRO_5025738876" description="Outer-membrane lipoprotein carrier protein" evidence="10">
    <location>
        <begin position="26"/>
        <end position="211"/>
    </location>
</feature>
<evidence type="ECO:0000256" key="6">
    <source>
        <dbReference type="ARBA" id="ARBA00022729"/>
    </source>
</evidence>
<evidence type="ECO:0000256" key="1">
    <source>
        <dbReference type="ARBA" id="ARBA00004418"/>
    </source>
</evidence>
<dbReference type="InterPro" id="IPR018323">
    <property type="entry name" value="OM_lipoprot_carrier_LolA_Pbac"/>
</dbReference>
<dbReference type="InterPro" id="IPR029046">
    <property type="entry name" value="LolA/LolB/LppX"/>
</dbReference>
<dbReference type="GO" id="GO:0042953">
    <property type="term" value="P:lipoprotein transport"/>
    <property type="evidence" value="ECO:0007669"/>
    <property type="project" value="InterPro"/>
</dbReference>
<dbReference type="Pfam" id="PF03548">
    <property type="entry name" value="LolA"/>
    <property type="match status" value="1"/>
</dbReference>
<comment type="similarity">
    <text evidence="2 10">Belongs to the LolA family.</text>
</comment>
<keyword evidence="11" id="KW-0449">Lipoprotein</keyword>
<keyword evidence="8 10" id="KW-0653">Protein transport</keyword>
<dbReference type="PANTHER" id="PTHR35869:SF1">
    <property type="entry name" value="OUTER-MEMBRANE LIPOPROTEIN CARRIER PROTEIN"/>
    <property type="match status" value="1"/>
</dbReference>
<evidence type="ECO:0000256" key="4">
    <source>
        <dbReference type="ARBA" id="ARBA00014035"/>
    </source>
</evidence>
<keyword evidence="12" id="KW-1185">Reference proteome</keyword>
<dbReference type="AlphaFoldDB" id="A0A6C1B2L8"/>
<evidence type="ECO:0000256" key="10">
    <source>
        <dbReference type="HAMAP-Rule" id="MF_00240"/>
    </source>
</evidence>
<dbReference type="CDD" id="cd16325">
    <property type="entry name" value="LolA"/>
    <property type="match status" value="1"/>
</dbReference>
<dbReference type="PANTHER" id="PTHR35869">
    <property type="entry name" value="OUTER-MEMBRANE LIPOPROTEIN CARRIER PROTEIN"/>
    <property type="match status" value="1"/>
</dbReference>
<keyword evidence="9 10" id="KW-0143">Chaperone</keyword>
<reference evidence="11 12" key="1">
    <citation type="submission" date="2020-02" db="EMBL/GenBank/DDBJ databases">
        <title>Nitrogenibacter mangrovi gen. nov., sp. nov. isolated from mangrove sediment, a denitrifying betaproteobacterium.</title>
        <authorList>
            <person name="Liao H."/>
            <person name="Tian Y."/>
        </authorList>
    </citation>
    <scope>NUCLEOTIDE SEQUENCE [LARGE SCALE GENOMIC DNA]</scope>
    <source>
        <strain evidence="11 12">M9-3-2</strain>
    </source>
</reference>
<keyword evidence="5 10" id="KW-0813">Transport</keyword>
<feature type="signal peptide" evidence="10">
    <location>
        <begin position="1"/>
        <end position="25"/>
    </location>
</feature>